<dbReference type="SUPFAM" id="SSF56935">
    <property type="entry name" value="Porins"/>
    <property type="match status" value="1"/>
</dbReference>
<comment type="caution">
    <text evidence="2">The sequence shown here is derived from an EMBL/GenBank/DDBJ whole genome shotgun (WGS) entry which is preliminary data.</text>
</comment>
<evidence type="ECO:0000313" key="2">
    <source>
        <dbReference type="EMBL" id="MDO7845187.1"/>
    </source>
</evidence>
<organism evidence="2 3">
    <name type="scientific">Hymenobacter mellowenesis</name>
    <dbReference type="NCBI Taxonomy" id="3063995"/>
    <lineage>
        <taxon>Bacteria</taxon>
        <taxon>Pseudomonadati</taxon>
        <taxon>Bacteroidota</taxon>
        <taxon>Cytophagia</taxon>
        <taxon>Cytophagales</taxon>
        <taxon>Hymenobacteraceae</taxon>
        <taxon>Hymenobacter</taxon>
    </lineage>
</organism>
<proteinExistence type="predicted"/>
<gene>
    <name evidence="2" type="ORF">Q5H92_02385</name>
</gene>
<evidence type="ECO:0008006" key="4">
    <source>
        <dbReference type="Google" id="ProtNLM"/>
    </source>
</evidence>
<keyword evidence="3" id="KW-1185">Reference proteome</keyword>
<dbReference type="Gene3D" id="2.40.160.60">
    <property type="entry name" value="Outer membrane protein transport protein (OMPP1/FadL/TodX)"/>
    <property type="match status" value="1"/>
</dbReference>
<dbReference type="RefSeq" id="WP_305009865.1">
    <property type="nucleotide sequence ID" value="NZ_JAUQSX010000001.1"/>
</dbReference>
<feature type="signal peptide" evidence="1">
    <location>
        <begin position="1"/>
        <end position="22"/>
    </location>
</feature>
<evidence type="ECO:0000256" key="1">
    <source>
        <dbReference type="SAM" id="SignalP"/>
    </source>
</evidence>
<evidence type="ECO:0000313" key="3">
    <source>
        <dbReference type="Proteomes" id="UP001167796"/>
    </source>
</evidence>
<reference evidence="2" key="1">
    <citation type="submission" date="2023-07" db="EMBL/GenBank/DDBJ databases">
        <authorList>
            <person name="Kim M.K."/>
        </authorList>
    </citation>
    <scope>NUCLEOTIDE SEQUENCE</scope>
    <source>
        <strain evidence="2">M29</strain>
    </source>
</reference>
<dbReference type="Proteomes" id="UP001167796">
    <property type="component" value="Unassembled WGS sequence"/>
</dbReference>
<dbReference type="EMBL" id="JAUQSX010000001">
    <property type="protein sequence ID" value="MDO7845187.1"/>
    <property type="molecule type" value="Genomic_DNA"/>
</dbReference>
<keyword evidence="1" id="KW-0732">Signal</keyword>
<accession>A0ABT9A5R8</accession>
<protein>
    <recommendedName>
        <fullName evidence="4">Outer membrane protein transport protein (OMPP1/FadL/TodX)</fullName>
    </recommendedName>
</protein>
<feature type="chain" id="PRO_5045726280" description="Outer membrane protein transport protein (OMPP1/FadL/TodX)" evidence="1">
    <location>
        <begin position="23"/>
        <end position="541"/>
    </location>
</feature>
<sequence length="541" mass="58162">MKKRILWLSLALVAGQAGHAFAQGPSDALRYSRLQFGGTARTQGIGGANVAVGADFGNLTSNPAGLGLYQKSELHITPGIGIGSSDARPDGSSAAAVSEDKNSFHIASTGLVLTNRRPDGDLSTNWRGGSFALGFTRVADFNTASRYSTTLNDRSVNGRNYTSADQSYLASLRGEAGQSYFDEIRRQARSGDYSTTGSYGLDPLAYGAYLTRIVKTRGGVDSAFASTALRGPIGQSEYITTRGSVSQFDLGCGASYRDRLYLGIGVGIVSSNYHQTKDFTESDNSTATHLNNYTLHETRDVKGSGFNARLGAIFRATDALRIGASVQTPTFMRFTDTYNAQFTTDFSTQGTDVVSTSVPAGSIPSDIVGVTSVDALPNDYAYSMTTPFRANGGVAYTLGKHGFLTGDVEYVGYGQARLRNDPQNANGDNYAFTQENNDIQTLYKNTVNLRFGAEGRFDVFRVRLGYARYGDPYTADASNERAQNFYTAGLGLREGNFFIDAAGVYTTFNQIYTPYTLAGLQPTIKVNNTRFTTSVTAGITF</sequence>
<name>A0ABT9A5R8_9BACT</name>